<dbReference type="STRING" id="81479.RA876_07995"/>
<sequence>MRNVDSASTDTVFWSQAVCFCRKKQTDHILIAIHAASTLASALMQVNLATRRACNKSQKAGILA</sequence>
<name>A0A1Q8YEW6_9BURK</name>
<accession>A0A1Q8YEW6</accession>
<evidence type="ECO:0000313" key="2">
    <source>
        <dbReference type="Proteomes" id="UP000185911"/>
    </source>
</evidence>
<gene>
    <name evidence="1" type="ORF">BLL52_2783</name>
</gene>
<organism evidence="1 2">
    <name type="scientific">Rhodoferax antarcticus ANT.BR</name>
    <dbReference type="NCBI Taxonomy" id="1111071"/>
    <lineage>
        <taxon>Bacteria</taxon>
        <taxon>Pseudomonadati</taxon>
        <taxon>Pseudomonadota</taxon>
        <taxon>Betaproteobacteria</taxon>
        <taxon>Burkholderiales</taxon>
        <taxon>Comamonadaceae</taxon>
        <taxon>Rhodoferax</taxon>
    </lineage>
</organism>
<dbReference type="Proteomes" id="UP000185911">
    <property type="component" value="Unassembled WGS sequence"/>
</dbReference>
<evidence type="ECO:0000313" key="1">
    <source>
        <dbReference type="EMBL" id="OLP06547.1"/>
    </source>
</evidence>
<keyword evidence="2" id="KW-1185">Reference proteome</keyword>
<proteinExistence type="predicted"/>
<reference evidence="1 2" key="1">
    <citation type="submission" date="2017-01" db="EMBL/GenBank/DDBJ databases">
        <title>Genome sequence of Rhodoferax antarcticus ANT.BR, a psychrophilic purple nonsulfur bacterium from an Antarctic microbial mat.</title>
        <authorList>
            <person name="Baker J."/>
            <person name="Riester C."/>
            <person name="Skinner B."/>
            <person name="Newell A."/>
            <person name="Swingley W."/>
            <person name="Madigan M."/>
            <person name="Jung D."/>
            <person name="Asao M."/>
            <person name="Chen M."/>
            <person name="Loughlin P."/>
            <person name="Pan H."/>
            <person name="Lin S."/>
            <person name="Li N."/>
            <person name="Shaw J."/>
            <person name="Prado M."/>
            <person name="Sherman C."/>
            <person name="Li X."/>
            <person name="Tang J."/>
            <person name="Blankenship R."/>
            <person name="Zhao T."/>
            <person name="Touchman J."/>
            <person name="Sattley M."/>
        </authorList>
    </citation>
    <scope>NUCLEOTIDE SEQUENCE [LARGE SCALE GENOMIC DNA]</scope>
    <source>
        <strain evidence="1 2">ANT.BR</strain>
    </source>
</reference>
<dbReference type="EMBL" id="MSYM01000013">
    <property type="protein sequence ID" value="OLP06547.1"/>
    <property type="molecule type" value="Genomic_DNA"/>
</dbReference>
<protein>
    <submittedName>
        <fullName evidence="1">Uncharacterized protein</fullName>
    </submittedName>
</protein>
<dbReference type="AlphaFoldDB" id="A0A1Q8YEW6"/>
<comment type="caution">
    <text evidence="1">The sequence shown here is derived from an EMBL/GenBank/DDBJ whole genome shotgun (WGS) entry which is preliminary data.</text>
</comment>